<dbReference type="Proteomes" id="UP000005226">
    <property type="component" value="Chromosome 11"/>
</dbReference>
<dbReference type="SUPFAM" id="SSF46785">
    <property type="entry name" value="Winged helix' DNA-binding domain"/>
    <property type="match status" value="1"/>
</dbReference>
<reference evidence="10" key="3">
    <citation type="submission" date="2025-09" db="UniProtKB">
        <authorList>
            <consortium name="Ensembl"/>
        </authorList>
    </citation>
    <scope>IDENTIFICATION</scope>
</reference>
<evidence type="ECO:0000256" key="3">
    <source>
        <dbReference type="ARBA" id="ARBA00020815"/>
    </source>
</evidence>
<name>A0A674NXJ5_TAKRU</name>
<sequence length="146" mass="17394">MYSLNNISPVPDDIDYLGKVLVRADCTPAYFDEYLRLKRYNHTSNHADIRWMISKLFTTTNGTISNRDKRKVGAQYTSMDKKLVMDLLFSAFEKHQYCNIKQLVDMTKQPVVYLKSILREIGVYNVTGTHKYTWELRPEYRLRWRE</sequence>
<evidence type="ECO:0000256" key="6">
    <source>
        <dbReference type="ARBA" id="ARBA00023163"/>
    </source>
</evidence>
<keyword evidence="5" id="KW-0238">DNA-binding</keyword>
<dbReference type="Ensembl" id="ENSTRUT00000087380.1">
    <property type="protein sequence ID" value="ENSTRUP00000078368.1"/>
    <property type="gene ID" value="ENSTRUG00000031185.1"/>
</dbReference>
<evidence type="ECO:0000259" key="9">
    <source>
        <dbReference type="Pfam" id="PF02270"/>
    </source>
</evidence>
<dbReference type="Pfam" id="PF02270">
    <property type="entry name" value="TFIIF_beta"/>
    <property type="match status" value="1"/>
</dbReference>
<keyword evidence="7" id="KW-0539">Nucleus</keyword>
<reference evidence="10" key="2">
    <citation type="submission" date="2025-08" db="UniProtKB">
        <authorList>
            <consortium name="Ensembl"/>
        </authorList>
    </citation>
    <scope>IDENTIFICATION</scope>
</reference>
<dbReference type="InterPro" id="IPR040450">
    <property type="entry name" value="TFIIF_beta_HTH"/>
</dbReference>
<dbReference type="InterPro" id="IPR036390">
    <property type="entry name" value="WH_DNA-bd_sf"/>
</dbReference>
<dbReference type="InterPro" id="IPR036388">
    <property type="entry name" value="WH-like_DNA-bd_sf"/>
</dbReference>
<evidence type="ECO:0000256" key="4">
    <source>
        <dbReference type="ARBA" id="ARBA00023015"/>
    </source>
</evidence>
<evidence type="ECO:0000256" key="5">
    <source>
        <dbReference type="ARBA" id="ARBA00023125"/>
    </source>
</evidence>
<dbReference type="GO" id="GO:0006367">
    <property type="term" value="P:transcription initiation at RNA polymerase II promoter"/>
    <property type="evidence" value="ECO:0007669"/>
    <property type="project" value="InterPro"/>
</dbReference>
<dbReference type="InterPro" id="IPR003196">
    <property type="entry name" value="TFIIF_beta"/>
</dbReference>
<keyword evidence="4" id="KW-0805">Transcription regulation</keyword>
<evidence type="ECO:0000313" key="10">
    <source>
        <dbReference type="Ensembl" id="ENSTRUP00000078368.1"/>
    </source>
</evidence>
<evidence type="ECO:0000256" key="7">
    <source>
        <dbReference type="ARBA" id="ARBA00023242"/>
    </source>
</evidence>
<comment type="similarity">
    <text evidence="2">Belongs to the TFIIF beta subunit family.</text>
</comment>
<comment type="subcellular location">
    <subcellularLocation>
        <location evidence="1">Nucleus</location>
    </subcellularLocation>
</comment>
<evidence type="ECO:0000313" key="11">
    <source>
        <dbReference type="Proteomes" id="UP000005226"/>
    </source>
</evidence>
<dbReference type="PANTHER" id="PTHR10445:SF0">
    <property type="entry name" value="GENERAL TRANSCRIPTION FACTOR IIF SUBUNIT 2"/>
    <property type="match status" value="1"/>
</dbReference>
<dbReference type="GeneTree" id="ENSGT00390000016051"/>
<dbReference type="InParanoid" id="A0A674NXJ5"/>
<protein>
    <recommendedName>
        <fullName evidence="3">General transcription factor IIF subunit 2</fullName>
    </recommendedName>
    <alternativeName>
        <fullName evidence="8">Transcription initiation factor IIF subunit beta</fullName>
    </alternativeName>
</protein>
<accession>A0A674NXJ5</accession>
<proteinExistence type="inferred from homology"/>
<dbReference type="GO" id="GO:0005674">
    <property type="term" value="C:transcription factor TFIIF complex"/>
    <property type="evidence" value="ECO:0007669"/>
    <property type="project" value="InterPro"/>
</dbReference>
<dbReference type="AlphaFoldDB" id="A0A674NXJ5"/>
<dbReference type="FunFam" id="1.10.10.10:FF:000035">
    <property type="entry name" value="General transcription factor IIF subunit 2"/>
    <property type="match status" value="1"/>
</dbReference>
<keyword evidence="6" id="KW-0804">Transcription</keyword>
<dbReference type="GO" id="GO:0006368">
    <property type="term" value="P:transcription elongation by RNA polymerase II"/>
    <property type="evidence" value="ECO:0007669"/>
    <property type="project" value="UniProtKB-ARBA"/>
</dbReference>
<evidence type="ECO:0000256" key="2">
    <source>
        <dbReference type="ARBA" id="ARBA00009543"/>
    </source>
</evidence>
<dbReference type="PANTHER" id="PTHR10445">
    <property type="entry name" value="GENERAL TRANSCRIPTION FACTOR IIF SUBUNIT 2"/>
    <property type="match status" value="1"/>
</dbReference>
<evidence type="ECO:0000256" key="8">
    <source>
        <dbReference type="ARBA" id="ARBA00033388"/>
    </source>
</evidence>
<organism evidence="10 11">
    <name type="scientific">Takifugu rubripes</name>
    <name type="common">Japanese pufferfish</name>
    <name type="synonym">Fugu rubripes</name>
    <dbReference type="NCBI Taxonomy" id="31033"/>
    <lineage>
        <taxon>Eukaryota</taxon>
        <taxon>Metazoa</taxon>
        <taxon>Chordata</taxon>
        <taxon>Craniata</taxon>
        <taxon>Vertebrata</taxon>
        <taxon>Euteleostomi</taxon>
        <taxon>Actinopterygii</taxon>
        <taxon>Neopterygii</taxon>
        <taxon>Teleostei</taxon>
        <taxon>Neoteleostei</taxon>
        <taxon>Acanthomorphata</taxon>
        <taxon>Eupercaria</taxon>
        <taxon>Tetraodontiformes</taxon>
        <taxon>Tetradontoidea</taxon>
        <taxon>Tetraodontidae</taxon>
        <taxon>Takifugu</taxon>
    </lineage>
</organism>
<dbReference type="GO" id="GO:0003677">
    <property type="term" value="F:DNA binding"/>
    <property type="evidence" value="ECO:0007669"/>
    <property type="project" value="UniProtKB-KW"/>
</dbReference>
<feature type="domain" description="TFIIF beta subunit HTH" evidence="9">
    <location>
        <begin position="79"/>
        <end position="141"/>
    </location>
</feature>
<evidence type="ECO:0000256" key="1">
    <source>
        <dbReference type="ARBA" id="ARBA00004123"/>
    </source>
</evidence>
<keyword evidence="11" id="KW-1185">Reference proteome</keyword>
<dbReference type="Gene3D" id="1.10.10.10">
    <property type="entry name" value="Winged helix-like DNA-binding domain superfamily/Winged helix DNA-binding domain"/>
    <property type="match status" value="1"/>
</dbReference>
<reference evidence="10 11" key="1">
    <citation type="journal article" date="2011" name="Genome Biol. Evol.">
        <title>Integration of the genetic map and genome assembly of fugu facilitates insights into distinct features of genome evolution in teleosts and mammals.</title>
        <authorList>
            <person name="Kai W."/>
            <person name="Kikuchi K."/>
            <person name="Tohari S."/>
            <person name="Chew A.K."/>
            <person name="Tay A."/>
            <person name="Fujiwara A."/>
            <person name="Hosoya S."/>
            <person name="Suetake H."/>
            <person name="Naruse K."/>
            <person name="Brenner S."/>
            <person name="Suzuki Y."/>
            <person name="Venkatesh B."/>
        </authorList>
    </citation>
    <scope>NUCLEOTIDE SEQUENCE [LARGE SCALE GENOMIC DNA]</scope>
</reference>